<evidence type="ECO:0000313" key="11">
    <source>
        <dbReference type="EMBL" id="QEC47733.1"/>
    </source>
</evidence>
<dbReference type="GO" id="GO:0005524">
    <property type="term" value="F:ATP binding"/>
    <property type="evidence" value="ECO:0007669"/>
    <property type="project" value="UniProtKB-UniRule"/>
</dbReference>
<comment type="subunit">
    <text evidence="8 9">F-type ATPases have 2 components, CF(1) - the catalytic core - and CF(0) - the membrane proton channel. CF(1) has five subunits: alpha(3), beta(3), gamma(1), delta(1), epsilon(1). CF(0) has three main subunits: a, b and c.</text>
</comment>
<feature type="domain" description="ATP synthase F1 complex delta/epsilon subunit N-terminal" evidence="10">
    <location>
        <begin position="7"/>
        <end position="85"/>
    </location>
</feature>
<evidence type="ECO:0000256" key="4">
    <source>
        <dbReference type="ARBA" id="ARBA00023065"/>
    </source>
</evidence>
<keyword evidence="8" id="KW-1003">Cell membrane</keyword>
<name>A0A5B8U3X4_9ACTN</name>
<dbReference type="PANTHER" id="PTHR13822:SF10">
    <property type="entry name" value="ATP SYNTHASE EPSILON CHAIN, CHLOROPLASTIC"/>
    <property type="match status" value="1"/>
</dbReference>
<evidence type="ECO:0000256" key="8">
    <source>
        <dbReference type="HAMAP-Rule" id="MF_00530"/>
    </source>
</evidence>
<dbReference type="GO" id="GO:0012505">
    <property type="term" value="C:endomembrane system"/>
    <property type="evidence" value="ECO:0007669"/>
    <property type="project" value="UniProtKB-SubCell"/>
</dbReference>
<dbReference type="InterPro" id="IPR001469">
    <property type="entry name" value="ATP_synth_F1_dsu/esu"/>
</dbReference>
<keyword evidence="4 8" id="KW-0406">Ion transport</keyword>
<evidence type="ECO:0000256" key="2">
    <source>
        <dbReference type="ARBA" id="ARBA00005712"/>
    </source>
</evidence>
<protein>
    <recommendedName>
        <fullName evidence="8">ATP synthase epsilon chain</fullName>
    </recommendedName>
    <alternativeName>
        <fullName evidence="8">ATP synthase F1 sector epsilon subunit</fullName>
    </alternativeName>
    <alternativeName>
        <fullName evidence="8">F-ATPase epsilon subunit</fullName>
    </alternativeName>
</protein>
<dbReference type="RefSeq" id="WP_146918523.1">
    <property type="nucleotide sequence ID" value="NZ_CP042430.1"/>
</dbReference>
<dbReference type="CDD" id="cd12152">
    <property type="entry name" value="F1-ATPase_delta"/>
    <property type="match status" value="1"/>
</dbReference>
<dbReference type="NCBIfam" id="TIGR01216">
    <property type="entry name" value="ATP_synt_epsi"/>
    <property type="match status" value="1"/>
</dbReference>
<dbReference type="InterPro" id="IPR020546">
    <property type="entry name" value="ATP_synth_F1_dsu/esu_N"/>
</dbReference>
<keyword evidence="7 8" id="KW-0066">ATP synthesis</keyword>
<evidence type="ECO:0000256" key="6">
    <source>
        <dbReference type="ARBA" id="ARBA00023196"/>
    </source>
</evidence>
<keyword evidence="12" id="KW-1185">Reference proteome</keyword>
<dbReference type="InterPro" id="IPR036771">
    <property type="entry name" value="ATPsynth_dsu/esu_N"/>
</dbReference>
<evidence type="ECO:0000256" key="9">
    <source>
        <dbReference type="RuleBase" id="RU003656"/>
    </source>
</evidence>
<dbReference type="KEGG" id="bsol:FSW04_09205"/>
<keyword evidence="5 8" id="KW-0472">Membrane</keyword>
<proteinExistence type="inferred from homology"/>
<dbReference type="HAMAP" id="MF_00530">
    <property type="entry name" value="ATP_synth_epsil_bac"/>
    <property type="match status" value="1"/>
</dbReference>
<organism evidence="11 12">
    <name type="scientific">Baekduia soli</name>
    <dbReference type="NCBI Taxonomy" id="496014"/>
    <lineage>
        <taxon>Bacteria</taxon>
        <taxon>Bacillati</taxon>
        <taxon>Actinomycetota</taxon>
        <taxon>Thermoleophilia</taxon>
        <taxon>Solirubrobacterales</taxon>
        <taxon>Baekduiaceae</taxon>
        <taxon>Baekduia</taxon>
    </lineage>
</organism>
<comment type="similarity">
    <text evidence="2 8 9">Belongs to the ATPase epsilon chain family.</text>
</comment>
<accession>A0A5B8U3X4</accession>
<dbReference type="PANTHER" id="PTHR13822">
    <property type="entry name" value="ATP SYNTHASE DELTA/EPSILON CHAIN"/>
    <property type="match status" value="1"/>
</dbReference>
<dbReference type="Proteomes" id="UP000321805">
    <property type="component" value="Chromosome"/>
</dbReference>
<dbReference type="EMBL" id="CP042430">
    <property type="protein sequence ID" value="QEC47733.1"/>
    <property type="molecule type" value="Genomic_DNA"/>
</dbReference>
<dbReference type="GO" id="GO:0005886">
    <property type="term" value="C:plasma membrane"/>
    <property type="evidence" value="ECO:0007669"/>
    <property type="project" value="UniProtKB-SubCell"/>
</dbReference>
<dbReference type="Gene3D" id="2.60.15.10">
    <property type="entry name" value="F0F1 ATP synthase delta/epsilon subunit, N-terminal"/>
    <property type="match status" value="1"/>
</dbReference>
<gene>
    <name evidence="8 11" type="primary">atpC</name>
    <name evidence="11" type="ORF">FSW04_09205</name>
</gene>
<keyword evidence="6 8" id="KW-0139">CF(1)</keyword>
<dbReference type="Pfam" id="PF02823">
    <property type="entry name" value="ATP-synt_DE_N"/>
    <property type="match status" value="1"/>
</dbReference>
<comment type="function">
    <text evidence="8">Produces ATP from ADP in the presence of a proton gradient across the membrane.</text>
</comment>
<dbReference type="SUPFAM" id="SSF51344">
    <property type="entry name" value="Epsilon subunit of F1F0-ATP synthase N-terminal domain"/>
    <property type="match status" value="1"/>
</dbReference>
<evidence type="ECO:0000256" key="7">
    <source>
        <dbReference type="ARBA" id="ARBA00023310"/>
    </source>
</evidence>
<keyword evidence="3 8" id="KW-0813">Transport</keyword>
<dbReference type="AlphaFoldDB" id="A0A5B8U3X4"/>
<comment type="subcellular location">
    <subcellularLocation>
        <location evidence="8">Cell membrane</location>
        <topology evidence="8">Peripheral membrane protein</topology>
    </subcellularLocation>
    <subcellularLocation>
        <location evidence="1">Endomembrane system</location>
        <topology evidence="1">Peripheral membrane protein</topology>
    </subcellularLocation>
</comment>
<dbReference type="GO" id="GO:0046933">
    <property type="term" value="F:proton-transporting ATP synthase activity, rotational mechanism"/>
    <property type="evidence" value="ECO:0007669"/>
    <property type="project" value="UniProtKB-UniRule"/>
</dbReference>
<keyword evidence="8" id="KW-0375">Hydrogen ion transport</keyword>
<dbReference type="OrthoDB" id="9791445at2"/>
<evidence type="ECO:0000259" key="10">
    <source>
        <dbReference type="Pfam" id="PF02823"/>
    </source>
</evidence>
<reference evidence="11 12" key="1">
    <citation type="journal article" date="2018" name="J. Microbiol.">
        <title>Baekduia soli gen. nov., sp. nov., a novel bacterium isolated from the soil of Baekdu Mountain and proposal of a novel family name, Baekduiaceae fam. nov.</title>
        <authorList>
            <person name="An D.S."/>
            <person name="Siddiqi M.Z."/>
            <person name="Kim K.H."/>
            <person name="Yu H.S."/>
            <person name="Im W.T."/>
        </authorList>
    </citation>
    <scope>NUCLEOTIDE SEQUENCE [LARGE SCALE GENOMIC DNA]</scope>
    <source>
        <strain evidence="11 12">BR7-21</strain>
    </source>
</reference>
<dbReference type="GO" id="GO:0045259">
    <property type="term" value="C:proton-transporting ATP synthase complex"/>
    <property type="evidence" value="ECO:0007669"/>
    <property type="project" value="UniProtKB-KW"/>
</dbReference>
<evidence type="ECO:0000256" key="5">
    <source>
        <dbReference type="ARBA" id="ARBA00023136"/>
    </source>
</evidence>
<sequence>MARTTFTAEVLTPEGEVFNGEVEMVSTRTSVGSIGILANHAPLLGMLEPTELRLYRSESDIVALAQGEGYVQVGDNRVLILVEEAVDPSTLNASELQEKLRTAERELEAADAGSEAARVAARDKRRTEAFLRLAQAGRASAEH</sequence>
<evidence type="ECO:0000256" key="3">
    <source>
        <dbReference type="ARBA" id="ARBA00022448"/>
    </source>
</evidence>
<evidence type="ECO:0000256" key="1">
    <source>
        <dbReference type="ARBA" id="ARBA00004184"/>
    </source>
</evidence>
<evidence type="ECO:0000313" key="12">
    <source>
        <dbReference type="Proteomes" id="UP000321805"/>
    </source>
</evidence>